<name>A0ACC6QS33_9ACTN</name>
<accession>A0ACC6QS33</accession>
<dbReference type="EMBL" id="JBBKAI010000002">
    <property type="protein sequence ID" value="MEJ8661087.1"/>
    <property type="molecule type" value="Genomic_DNA"/>
</dbReference>
<keyword evidence="2" id="KW-1185">Reference proteome</keyword>
<sequence>MSTLLVPRSIRAKIVCLLMVPAVSLMALWAFATVTTARSVSELNQYEQANSTLLEPVDSLVAAVQSERSAALRRIAAPSRERADSLTDRERATDAAVAALGRGIRASSLDAGAVGADFTGRADRLVAGLEGLRGLRTKLRGDDAGWREAYDAYNGTVAQAFALKATLAGMHGPDTPSAARVVLELARAREMIAREDALMGAAQVAGRMTRAQFQEFIGTAHTQRQLLAASVDDLRPADAAAYRKVLAGPGLRDLRAIEDGIRDAGEAEAAGPVATAARWSTPARNVLQDLAQAQRNATTVAADAADPLSFAVLGGSGVAVVLGLAGVVLSLVISVRIGRGLVVELVGLRNSALRLAGRELPETIARLHAGKPVDIDAVAPMRAHRDDEVGQVGAALVAVHRAAVTAAAERAEVLHGISGVYVNLARRSQALLHRQLALLDTMERRNEDPVELEDLFRLDHLTTRMRRHAESLIILSGAVPGRAWRRPVPLMDVVRAAVAEVEDYDRVQILDLPTVLLPGAAVADLTHLLAELIENATAFSPPHTKVGVSAERVGSGIALEIEDRGLGLDRAALAEANRRIEDTERVDLLDSGQLGLFVVNRIAHRLDVRVALRRSVYGGVVAVVLLPGRLAGEQIEEAVPGEPEPAVETTSGLPRRAAARPRAVLPPEDAPAARATGPAAQAPAAAPDHGAAAPAPAAAAPVHAAPAAPAPLRAAQDPARTGTTQGTSAPGALPATAPAPEPPHPGDHTRAADRAPVGDDHPASAGRAELPRRVRQAGPMPEHADEEVPYDLHDPHDPHGPHDPHRPYAASDRSAPVRERRAGRTPEQARAAMASFRSGWSRGQAAGTAPQQGESKNDTAGEGESR</sequence>
<evidence type="ECO:0000313" key="1">
    <source>
        <dbReference type="EMBL" id="MEJ8661087.1"/>
    </source>
</evidence>
<dbReference type="Proteomes" id="UP001375539">
    <property type="component" value="Unassembled WGS sequence"/>
</dbReference>
<comment type="caution">
    <text evidence="1">The sequence shown here is derived from an EMBL/GenBank/DDBJ whole genome shotgun (WGS) entry which is preliminary data.</text>
</comment>
<reference evidence="1" key="1">
    <citation type="submission" date="2024-03" db="EMBL/GenBank/DDBJ databases">
        <title>Novel Streptomyces species of biotechnological and ecological value are a feature of Machair soil.</title>
        <authorList>
            <person name="Prole J.R."/>
            <person name="Goodfellow M."/>
            <person name="Allenby N."/>
            <person name="Ward A.C."/>
        </authorList>
    </citation>
    <scope>NUCLEOTIDE SEQUENCE</scope>
    <source>
        <strain evidence="1">MS1.AVA.4</strain>
    </source>
</reference>
<protein>
    <submittedName>
        <fullName evidence="1">ATP-binding protein</fullName>
    </submittedName>
</protein>
<organism evidence="1 2">
    <name type="scientific">Streptomyces pratisoli</name>
    <dbReference type="NCBI Taxonomy" id="3139917"/>
    <lineage>
        <taxon>Bacteria</taxon>
        <taxon>Bacillati</taxon>
        <taxon>Actinomycetota</taxon>
        <taxon>Actinomycetes</taxon>
        <taxon>Kitasatosporales</taxon>
        <taxon>Streptomycetaceae</taxon>
        <taxon>Streptomyces</taxon>
    </lineage>
</organism>
<keyword evidence="1" id="KW-0547">Nucleotide-binding</keyword>
<evidence type="ECO:0000313" key="2">
    <source>
        <dbReference type="Proteomes" id="UP001375539"/>
    </source>
</evidence>
<gene>
    <name evidence="1" type="ORF">WKI58_32010</name>
</gene>
<keyword evidence="1" id="KW-0067">ATP-binding</keyword>
<proteinExistence type="predicted"/>